<dbReference type="AlphaFoldDB" id="A0AAF0I3X8"/>
<gene>
    <name evidence="7" type="ORF">PXH66_10615</name>
</gene>
<evidence type="ECO:0000256" key="1">
    <source>
        <dbReference type="ARBA" id="ARBA00004141"/>
    </source>
</evidence>
<accession>A0AAF0I3X8</accession>
<evidence type="ECO:0000256" key="6">
    <source>
        <dbReference type="SAM" id="Phobius"/>
    </source>
</evidence>
<dbReference type="KEGG" id="slom:PXH66_10615"/>
<dbReference type="PANTHER" id="PTHR10057:SF0">
    <property type="entry name" value="TRANSLOCATOR PROTEIN"/>
    <property type="match status" value="1"/>
</dbReference>
<keyword evidence="3 6" id="KW-0812">Transmembrane</keyword>
<dbReference type="Pfam" id="PF03073">
    <property type="entry name" value="TspO_MBR"/>
    <property type="match status" value="1"/>
</dbReference>
<organism evidence="7 8">
    <name type="scientific">Synoicihabitans lomoniglobus</name>
    <dbReference type="NCBI Taxonomy" id="2909285"/>
    <lineage>
        <taxon>Bacteria</taxon>
        <taxon>Pseudomonadati</taxon>
        <taxon>Verrucomicrobiota</taxon>
        <taxon>Opitutia</taxon>
        <taxon>Opitutales</taxon>
        <taxon>Opitutaceae</taxon>
        <taxon>Synoicihabitans</taxon>
    </lineage>
</organism>
<reference evidence="7" key="1">
    <citation type="submission" date="2023-03" db="EMBL/GenBank/DDBJ databases">
        <title>Lomoglobus Profundus gen. nov., sp. nov., a novel member of the phylum Verrucomicrobia, isolated from deep-marine sediment of South China Sea.</title>
        <authorList>
            <person name="Ahmad T."/>
            <person name="Ishaq S.E."/>
            <person name="Wang F."/>
        </authorList>
    </citation>
    <scope>NUCLEOTIDE SEQUENCE</scope>
    <source>
        <strain evidence="7">LMO-M01</strain>
    </source>
</reference>
<evidence type="ECO:0000256" key="3">
    <source>
        <dbReference type="ARBA" id="ARBA00022692"/>
    </source>
</evidence>
<protein>
    <submittedName>
        <fullName evidence="7">Tryptophan-rich sensory protein</fullName>
    </submittedName>
</protein>
<dbReference type="FunFam" id="1.20.1260.100:FF:000001">
    <property type="entry name" value="translocator protein 2"/>
    <property type="match status" value="1"/>
</dbReference>
<dbReference type="InterPro" id="IPR004307">
    <property type="entry name" value="TspO_MBR"/>
</dbReference>
<evidence type="ECO:0000313" key="7">
    <source>
        <dbReference type="EMBL" id="WED67302.1"/>
    </source>
</evidence>
<feature type="transmembrane region" description="Helical" evidence="6">
    <location>
        <begin position="106"/>
        <end position="123"/>
    </location>
</feature>
<comment type="similarity">
    <text evidence="2">Belongs to the TspO/BZRP family.</text>
</comment>
<dbReference type="InterPro" id="IPR038330">
    <property type="entry name" value="TspO/MBR-related_sf"/>
</dbReference>
<dbReference type="Proteomes" id="UP001218638">
    <property type="component" value="Chromosome"/>
</dbReference>
<dbReference type="GO" id="GO:0016020">
    <property type="term" value="C:membrane"/>
    <property type="evidence" value="ECO:0007669"/>
    <property type="project" value="UniProtKB-SubCell"/>
</dbReference>
<dbReference type="CDD" id="cd15904">
    <property type="entry name" value="TSPO_MBR"/>
    <property type="match status" value="1"/>
</dbReference>
<dbReference type="GO" id="GO:0033013">
    <property type="term" value="P:tetrapyrrole metabolic process"/>
    <property type="evidence" value="ECO:0007669"/>
    <property type="project" value="UniProtKB-ARBA"/>
</dbReference>
<dbReference type="EMBL" id="CP119075">
    <property type="protein sequence ID" value="WED67302.1"/>
    <property type="molecule type" value="Genomic_DNA"/>
</dbReference>
<dbReference type="Gene3D" id="1.20.1260.100">
    <property type="entry name" value="TspO/MBR protein"/>
    <property type="match status" value="1"/>
</dbReference>
<evidence type="ECO:0000256" key="2">
    <source>
        <dbReference type="ARBA" id="ARBA00007524"/>
    </source>
</evidence>
<keyword evidence="8" id="KW-1185">Reference proteome</keyword>
<dbReference type="PANTHER" id="PTHR10057">
    <property type="entry name" value="PERIPHERAL-TYPE BENZODIAZEPINE RECEPTOR"/>
    <property type="match status" value="1"/>
</dbReference>
<evidence type="ECO:0000256" key="5">
    <source>
        <dbReference type="ARBA" id="ARBA00023136"/>
    </source>
</evidence>
<dbReference type="PIRSF" id="PIRSF005859">
    <property type="entry name" value="PBR"/>
    <property type="match status" value="1"/>
</dbReference>
<comment type="subcellular location">
    <subcellularLocation>
        <location evidence="1">Membrane</location>
        <topology evidence="1">Multi-pass membrane protein</topology>
    </subcellularLocation>
</comment>
<dbReference type="RefSeq" id="WP_330928123.1">
    <property type="nucleotide sequence ID" value="NZ_CP119075.1"/>
</dbReference>
<sequence length="157" mass="17758">MSRWLALFLFLLAAFAVAGIGGVATASSVREWYPSLAKPPWNPPSWVFGPAWTLLYTLMSIAAWRVWLRREEFGSLANQLLGLHGVQLVLNALWSILFFGLRRPDLALVDIVILLTLLVVMQCRLARLDKPAARLWVPYVAWVAFALSLNLAIWWLN</sequence>
<feature type="transmembrane region" description="Helical" evidence="6">
    <location>
        <begin position="50"/>
        <end position="68"/>
    </location>
</feature>
<evidence type="ECO:0000256" key="4">
    <source>
        <dbReference type="ARBA" id="ARBA00022989"/>
    </source>
</evidence>
<feature type="transmembrane region" description="Helical" evidence="6">
    <location>
        <begin position="80"/>
        <end position="100"/>
    </location>
</feature>
<keyword evidence="4 6" id="KW-1133">Transmembrane helix</keyword>
<name>A0AAF0I3X8_9BACT</name>
<proteinExistence type="inferred from homology"/>
<keyword evidence="5 6" id="KW-0472">Membrane</keyword>
<evidence type="ECO:0000313" key="8">
    <source>
        <dbReference type="Proteomes" id="UP001218638"/>
    </source>
</evidence>
<feature type="transmembrane region" description="Helical" evidence="6">
    <location>
        <begin position="135"/>
        <end position="156"/>
    </location>
</feature>